<proteinExistence type="predicted"/>
<dbReference type="AlphaFoldDB" id="A0A6B8VA40"/>
<evidence type="ECO:0000313" key="2">
    <source>
        <dbReference type="Proteomes" id="UP000427071"/>
    </source>
</evidence>
<reference evidence="2" key="1">
    <citation type="submission" date="2019-11" db="EMBL/GenBank/DDBJ databases">
        <title>Complete genome sequence of Corynebacterium kalinowskii 1959, a novel Corynebacterium species isolated from soil of a small paddock in Vilsendorf, Germany.</title>
        <authorList>
            <person name="Schaffert L."/>
            <person name="Ruwe M."/>
            <person name="Milse J."/>
            <person name="Hanuschka K."/>
            <person name="Ortseifen V."/>
            <person name="Droste J."/>
            <person name="Brandt D."/>
            <person name="Schlueter L."/>
            <person name="Kutter Y."/>
            <person name="Vinke S."/>
            <person name="Viehoefer P."/>
            <person name="Jacob L."/>
            <person name="Luebke N.-C."/>
            <person name="Schulte-Berndt E."/>
            <person name="Hain C."/>
            <person name="Linder M."/>
            <person name="Schmidt P."/>
            <person name="Wollenschlaeger L."/>
            <person name="Luttermann T."/>
            <person name="Thieme E."/>
            <person name="Hassa J."/>
            <person name="Haak M."/>
            <person name="Wittchen M."/>
            <person name="Mentz A."/>
            <person name="Persicke M."/>
            <person name="Busche T."/>
            <person name="Ruckert C."/>
        </authorList>
    </citation>
    <scope>NUCLEOTIDE SEQUENCE [LARGE SCALE GENOMIC DNA]</scope>
    <source>
        <strain evidence="2">1959</strain>
    </source>
</reference>
<protein>
    <submittedName>
        <fullName evidence="1">Uncharacterized protein</fullName>
    </submittedName>
</protein>
<sequence>MPLSGYGIGKADVIFSLVAHEGSTSDPLDKALVCLIVAVVIPVVS</sequence>
<name>A0A6B8VA40_9CORY</name>
<dbReference type="Proteomes" id="UP000427071">
    <property type="component" value="Chromosome"/>
</dbReference>
<evidence type="ECO:0000313" key="1">
    <source>
        <dbReference type="EMBL" id="QGU01203.1"/>
    </source>
</evidence>
<dbReference type="EMBL" id="CP046452">
    <property type="protein sequence ID" value="QGU01203.1"/>
    <property type="molecule type" value="Genomic_DNA"/>
</dbReference>
<accession>A0A6B8VA40</accession>
<gene>
    <name evidence="1" type="ORF">CKALI_01520</name>
</gene>
<dbReference type="KEGG" id="ckw:CKALI_01520"/>
<keyword evidence="2" id="KW-1185">Reference proteome</keyword>
<organism evidence="1 2">
    <name type="scientific">Corynebacterium kalinowskii</name>
    <dbReference type="NCBI Taxonomy" id="2675216"/>
    <lineage>
        <taxon>Bacteria</taxon>
        <taxon>Bacillati</taxon>
        <taxon>Actinomycetota</taxon>
        <taxon>Actinomycetes</taxon>
        <taxon>Mycobacteriales</taxon>
        <taxon>Corynebacteriaceae</taxon>
        <taxon>Corynebacterium</taxon>
    </lineage>
</organism>